<keyword evidence="1" id="KW-0812">Transmembrane</keyword>
<feature type="transmembrane region" description="Helical" evidence="1">
    <location>
        <begin position="12"/>
        <end position="43"/>
    </location>
</feature>
<keyword evidence="1" id="KW-1133">Transmembrane helix</keyword>
<dbReference type="AlphaFoldDB" id="A0A3B0UP44"/>
<protein>
    <submittedName>
        <fullName evidence="2">Uncharacterized protein</fullName>
    </submittedName>
</protein>
<feature type="transmembrane region" description="Helical" evidence="1">
    <location>
        <begin position="49"/>
        <end position="69"/>
    </location>
</feature>
<dbReference type="EMBL" id="UOEW01000010">
    <property type="protein sequence ID" value="VAW32931.1"/>
    <property type="molecule type" value="Genomic_DNA"/>
</dbReference>
<evidence type="ECO:0000256" key="1">
    <source>
        <dbReference type="SAM" id="Phobius"/>
    </source>
</evidence>
<evidence type="ECO:0000313" key="2">
    <source>
        <dbReference type="EMBL" id="VAW32931.1"/>
    </source>
</evidence>
<name>A0A3B0UP44_9ZZZZ</name>
<accession>A0A3B0UP44</accession>
<gene>
    <name evidence="2" type="ORF">MNBD_GAMMA01-1161</name>
</gene>
<keyword evidence="1" id="KW-0472">Membrane</keyword>
<sequence length="80" mass="8837">MLIVLILGMSISLISLLICWIPIFGMYSLLGILGSILCAIVWFNSVYKNIAMVGIVIGIIAFSMGYYWFRSISNSGGHLF</sequence>
<proteinExistence type="predicted"/>
<reference evidence="2" key="1">
    <citation type="submission" date="2018-06" db="EMBL/GenBank/DDBJ databases">
        <authorList>
            <person name="Zhirakovskaya E."/>
        </authorList>
    </citation>
    <scope>NUCLEOTIDE SEQUENCE</scope>
</reference>
<organism evidence="2">
    <name type="scientific">hydrothermal vent metagenome</name>
    <dbReference type="NCBI Taxonomy" id="652676"/>
    <lineage>
        <taxon>unclassified sequences</taxon>
        <taxon>metagenomes</taxon>
        <taxon>ecological metagenomes</taxon>
    </lineage>
</organism>